<sequence length="87" mass="9814">MTPSELLIMGAYLSGAVCIVLFTLSIGWIVVWKFVLAKMPFIQELFDLKPKSAAATAAAEDDEKPKSISFQQRYEAYRRKRQEEAGL</sequence>
<keyword evidence="3" id="KW-1185">Reference proteome</keyword>
<dbReference type="AlphaFoldDB" id="A0AAD5LEK9"/>
<accession>A0AAD5LEK9</accession>
<evidence type="ECO:0000313" key="3">
    <source>
        <dbReference type="Proteomes" id="UP001209570"/>
    </source>
</evidence>
<dbReference type="Pfam" id="PF15938">
    <property type="entry name" value="DUF4750"/>
    <property type="match status" value="1"/>
</dbReference>
<gene>
    <name evidence="2" type="ORF">P43SY_007440</name>
</gene>
<keyword evidence="1" id="KW-0812">Transmembrane</keyword>
<evidence type="ECO:0000313" key="2">
    <source>
        <dbReference type="EMBL" id="KAJ0395814.1"/>
    </source>
</evidence>
<dbReference type="InterPro" id="IPR031851">
    <property type="entry name" value="DUF4750"/>
</dbReference>
<name>A0AAD5LEK9_PYTIN</name>
<dbReference type="EMBL" id="JAKCXM010000324">
    <property type="protein sequence ID" value="KAJ0395814.1"/>
    <property type="molecule type" value="Genomic_DNA"/>
</dbReference>
<protein>
    <recommendedName>
        <fullName evidence="4">Transmembrane protein</fullName>
    </recommendedName>
</protein>
<proteinExistence type="predicted"/>
<comment type="caution">
    <text evidence="2">The sequence shown here is derived from an EMBL/GenBank/DDBJ whole genome shotgun (WGS) entry which is preliminary data.</text>
</comment>
<evidence type="ECO:0000256" key="1">
    <source>
        <dbReference type="SAM" id="Phobius"/>
    </source>
</evidence>
<dbReference type="Proteomes" id="UP001209570">
    <property type="component" value="Unassembled WGS sequence"/>
</dbReference>
<organism evidence="2 3">
    <name type="scientific">Pythium insidiosum</name>
    <name type="common">Pythiosis disease agent</name>
    <dbReference type="NCBI Taxonomy" id="114742"/>
    <lineage>
        <taxon>Eukaryota</taxon>
        <taxon>Sar</taxon>
        <taxon>Stramenopiles</taxon>
        <taxon>Oomycota</taxon>
        <taxon>Peronosporomycetes</taxon>
        <taxon>Pythiales</taxon>
        <taxon>Pythiaceae</taxon>
        <taxon>Pythium</taxon>
    </lineage>
</organism>
<evidence type="ECO:0008006" key="4">
    <source>
        <dbReference type="Google" id="ProtNLM"/>
    </source>
</evidence>
<keyword evidence="1" id="KW-1133">Transmembrane helix</keyword>
<reference evidence="2" key="1">
    <citation type="submission" date="2021-12" db="EMBL/GenBank/DDBJ databases">
        <title>Prjna785345.</title>
        <authorList>
            <person name="Rujirawat T."/>
            <person name="Krajaejun T."/>
        </authorList>
    </citation>
    <scope>NUCLEOTIDE SEQUENCE</scope>
    <source>
        <strain evidence="2">Pi057C3</strain>
    </source>
</reference>
<feature type="transmembrane region" description="Helical" evidence="1">
    <location>
        <begin position="6"/>
        <end position="31"/>
    </location>
</feature>
<keyword evidence="1" id="KW-0472">Membrane</keyword>